<feature type="transmembrane region" description="Helical" evidence="1">
    <location>
        <begin position="6"/>
        <end position="27"/>
    </location>
</feature>
<dbReference type="EMBL" id="MH590589">
    <property type="protein sequence ID" value="AXH68927.1"/>
    <property type="molecule type" value="Genomic_DNA"/>
</dbReference>
<sequence length="64" mass="7536">MDWFWLKFISLCLVIVAVAAGIVWVIVDHQQWLDEQQNKQDRCIAAGGMWIDNRNTEGYCFFNK</sequence>
<gene>
    <name evidence="2" type="primary">248</name>
    <name evidence="2" type="ORF">SEA_SPARKLEGODDESS_248</name>
</gene>
<keyword evidence="1" id="KW-0812">Transmembrane</keyword>
<dbReference type="Proteomes" id="UP000259914">
    <property type="component" value="Segment"/>
</dbReference>
<protein>
    <submittedName>
        <fullName evidence="2">Uncharacterized protein</fullName>
    </submittedName>
</protein>
<name>A0A345MEE6_9CAUD</name>
<evidence type="ECO:0000313" key="2">
    <source>
        <dbReference type="EMBL" id="AXH68927.1"/>
    </source>
</evidence>
<reference evidence="2 3" key="1">
    <citation type="submission" date="2018-07" db="EMBL/GenBank/DDBJ databases">
        <authorList>
            <person name="Dixon J."/>
            <person name="Knudsen H.R."/>
            <person name="Rock W."/>
            <person name="Scott A.N."/>
            <person name="Walsdorf S.L."/>
            <person name="Layton S.R."/>
            <person name="Nayek S."/>
            <person name="Kim T."/>
            <person name="Hughes L.E."/>
            <person name="Garlena R.A."/>
            <person name="Russell D.A."/>
            <person name="Pope W.H."/>
            <person name="Jacobs-Sera D."/>
            <person name="Hatfull G.F."/>
        </authorList>
    </citation>
    <scope>NUCLEOTIDE SEQUENCE [LARGE SCALE GENOMIC DNA]</scope>
</reference>
<organism evidence="2 3">
    <name type="scientific">Streptomyces phage SparkleGoddess</name>
    <dbReference type="NCBI Taxonomy" id="2283305"/>
    <lineage>
        <taxon>Viruses</taxon>
        <taxon>Duplodnaviria</taxon>
        <taxon>Heunggongvirae</taxon>
        <taxon>Uroviricota</taxon>
        <taxon>Caudoviricetes</taxon>
        <taxon>Stanwilliamsviridae</taxon>
        <taxon>Loccivirinae</taxon>
        <taxon>Gilsonvirus</taxon>
        <taxon>Gilsonvirus comrade</taxon>
    </lineage>
</organism>
<accession>A0A345MEE6</accession>
<keyword evidence="1" id="KW-0472">Membrane</keyword>
<evidence type="ECO:0000313" key="3">
    <source>
        <dbReference type="Proteomes" id="UP000259914"/>
    </source>
</evidence>
<proteinExistence type="predicted"/>
<evidence type="ECO:0000256" key="1">
    <source>
        <dbReference type="SAM" id="Phobius"/>
    </source>
</evidence>
<keyword evidence="1" id="KW-1133">Transmembrane helix</keyword>